<evidence type="ECO:0000259" key="3">
    <source>
        <dbReference type="PROSITE" id="PS50822"/>
    </source>
</evidence>
<dbReference type="Gene3D" id="3.40.50.2300">
    <property type="match status" value="1"/>
</dbReference>
<dbReference type="Gene3D" id="3.30.420.10">
    <property type="entry name" value="Ribonuclease H-like superfamily/Ribonuclease H"/>
    <property type="match status" value="1"/>
</dbReference>
<sequence>MQEQNLFFNILTFDWPNQPVTFYFHEEEQDKFPRIHRSLFPKQIANIFPQVATTPAKEFISCAFTGEAEGFTPLDIDFKTDNPDLIKRFYNKQIGYYFRKVREKIVKVGFIKENQIWLPAPKESNAQYSVYDKYTLKVQLCTVSGFPEIHLSYDGKSRVSKKSIAVLIQDIAPENFNWVLYENQLWKYDTLDKKEDIDYKKAYPVLGRRLKTAMGFPAEAPPRHNRYTEYLRNIEKFYKDNLDTDAFRELIPLHTTGFLPVNTTRLNYTSPDSNKLAFGTGQDIVPFNGVKTYGPFKKAPYNKVHLFFIVHRDDIETAKRLKTYFQTGLKFFKGLFDFSKVLFHTSEGFSIAFTDKENPIAEIEQKLSQRTIDPDVKYIAIYITPYNKYEADLQKREIYYKVKELLLKRRITSQCIEANKVMEQGENYVYSLPNIAVAILAKLDGIPWRLNTPIRNELIVGVGAFKHIATDVQYIGSAFSFNNTGGFNRFEYFMKHEVDVLAGSISRAIRDYATVNNSPDRLIIHFYKTMNEKELEPIERALADLGLDIPVFVVTINKTESEDIVLFDRNWPELMPMSGTYVHIGENRYLLCNNTRYSAAGFNKNDGYPFPIKLKIDCTDKTQLTETKVVKELIDQVYQFSRMYWKSVRQQNLPVTIKYPEMVAQIAPHFDGDEIPQYGKDNLWFL</sequence>
<dbReference type="Pfam" id="PF02171">
    <property type="entry name" value="Piwi"/>
    <property type="match status" value="1"/>
</dbReference>
<proteinExistence type="inferred from homology"/>
<dbReference type="GO" id="GO:0003676">
    <property type="term" value="F:nucleic acid binding"/>
    <property type="evidence" value="ECO:0007669"/>
    <property type="project" value="InterPro"/>
</dbReference>
<keyword evidence="5" id="KW-1185">Reference proteome</keyword>
<name>A0A1H4GK40_9BACT</name>
<dbReference type="OrthoDB" id="1388275at2"/>
<evidence type="ECO:0000313" key="5">
    <source>
        <dbReference type="Proteomes" id="UP000199656"/>
    </source>
</evidence>
<dbReference type="AlphaFoldDB" id="A0A1H4GK40"/>
<accession>A0A1H4GK40</accession>
<dbReference type="RefSeq" id="WP_089765999.1">
    <property type="nucleotide sequence ID" value="NZ_BKAT01000066.1"/>
</dbReference>
<dbReference type="PROSITE" id="PS50822">
    <property type="entry name" value="PIWI"/>
    <property type="match status" value="1"/>
</dbReference>
<dbReference type="SUPFAM" id="SSF53098">
    <property type="entry name" value="Ribonuclease H-like"/>
    <property type="match status" value="1"/>
</dbReference>
<dbReference type="STRING" id="408074.SAMN05660909_05429"/>
<reference evidence="5" key="1">
    <citation type="submission" date="2016-10" db="EMBL/GenBank/DDBJ databases">
        <authorList>
            <person name="Varghese N."/>
            <person name="Submissions S."/>
        </authorList>
    </citation>
    <scope>NUCLEOTIDE SEQUENCE [LARGE SCALE GENOMIC DNA]</scope>
    <source>
        <strain evidence="5">DSM 23920</strain>
    </source>
</reference>
<evidence type="ECO:0000256" key="1">
    <source>
        <dbReference type="ARBA" id="ARBA00035012"/>
    </source>
</evidence>
<dbReference type="InterPro" id="IPR012337">
    <property type="entry name" value="RNaseH-like_sf"/>
</dbReference>
<dbReference type="Proteomes" id="UP000199656">
    <property type="component" value="Unassembled WGS sequence"/>
</dbReference>
<feature type="domain" description="Piwi" evidence="3">
    <location>
        <begin position="378"/>
        <end position="464"/>
    </location>
</feature>
<organism evidence="4 5">
    <name type="scientific">Chitinophaga terrae</name>
    <name type="common">ex Kim and Jung 2007</name>
    <dbReference type="NCBI Taxonomy" id="408074"/>
    <lineage>
        <taxon>Bacteria</taxon>
        <taxon>Pseudomonadati</taxon>
        <taxon>Bacteroidota</taxon>
        <taxon>Chitinophagia</taxon>
        <taxon>Chitinophagales</taxon>
        <taxon>Chitinophagaceae</taxon>
        <taxon>Chitinophaga</taxon>
    </lineage>
</organism>
<protein>
    <recommendedName>
        <fullName evidence="2">Protein argonaute</fullName>
    </recommendedName>
</protein>
<dbReference type="InterPro" id="IPR036397">
    <property type="entry name" value="RNaseH_sf"/>
</dbReference>
<dbReference type="SMART" id="SM00950">
    <property type="entry name" value="Piwi"/>
    <property type="match status" value="1"/>
</dbReference>
<evidence type="ECO:0000256" key="2">
    <source>
        <dbReference type="ARBA" id="ARBA00035032"/>
    </source>
</evidence>
<gene>
    <name evidence="4" type="ORF">SAMN05660909_05429</name>
</gene>
<comment type="similarity">
    <text evidence="1">Belongs to the argonaute family. Long pAgo subfamily.</text>
</comment>
<evidence type="ECO:0000313" key="4">
    <source>
        <dbReference type="EMBL" id="SEB09877.1"/>
    </source>
</evidence>
<dbReference type="InterPro" id="IPR003165">
    <property type="entry name" value="Piwi"/>
</dbReference>
<dbReference type="EMBL" id="FNRL01000043">
    <property type="protein sequence ID" value="SEB09877.1"/>
    <property type="molecule type" value="Genomic_DNA"/>
</dbReference>